<evidence type="ECO:0000313" key="3">
    <source>
        <dbReference type="EMBL" id="SUZ67858.1"/>
    </source>
</evidence>
<dbReference type="Gene3D" id="3.40.50.2000">
    <property type="entry name" value="Glycogen Phosphorylase B"/>
    <property type="match status" value="2"/>
</dbReference>
<dbReference type="EMBL" id="UINC01001023">
    <property type="protein sequence ID" value="SUZ67858.1"/>
    <property type="molecule type" value="Genomic_DNA"/>
</dbReference>
<dbReference type="GO" id="GO:0009103">
    <property type="term" value="P:lipopolysaccharide biosynthetic process"/>
    <property type="evidence" value="ECO:0007669"/>
    <property type="project" value="TreeGrafter"/>
</dbReference>
<proteinExistence type="predicted"/>
<reference evidence="3" key="1">
    <citation type="submission" date="2018-05" db="EMBL/GenBank/DDBJ databases">
        <authorList>
            <person name="Lanie J.A."/>
            <person name="Ng W.-L."/>
            <person name="Kazmierczak K.M."/>
            <person name="Andrzejewski T.M."/>
            <person name="Davidsen T.M."/>
            <person name="Wayne K.J."/>
            <person name="Tettelin H."/>
            <person name="Glass J.I."/>
            <person name="Rusch D."/>
            <person name="Podicherti R."/>
            <person name="Tsui H.-C.T."/>
            <person name="Winkler M.E."/>
        </authorList>
    </citation>
    <scope>NUCLEOTIDE SEQUENCE</scope>
</reference>
<dbReference type="AlphaFoldDB" id="A0A381PN05"/>
<evidence type="ECO:0000259" key="2">
    <source>
        <dbReference type="Pfam" id="PF00534"/>
    </source>
</evidence>
<protein>
    <recommendedName>
        <fullName evidence="2">Glycosyl transferase family 1 domain-containing protein</fullName>
    </recommendedName>
</protein>
<name>A0A381PN05_9ZZZZ</name>
<dbReference type="CDD" id="cd03801">
    <property type="entry name" value="GT4_PimA-like"/>
    <property type="match status" value="1"/>
</dbReference>
<dbReference type="PANTHER" id="PTHR46401:SF2">
    <property type="entry name" value="GLYCOSYLTRANSFERASE WBBK-RELATED"/>
    <property type="match status" value="1"/>
</dbReference>
<dbReference type="Pfam" id="PF00534">
    <property type="entry name" value="Glycos_transf_1"/>
    <property type="match status" value="1"/>
</dbReference>
<dbReference type="InterPro" id="IPR001296">
    <property type="entry name" value="Glyco_trans_1"/>
</dbReference>
<accession>A0A381PN05</accession>
<feature type="domain" description="Glycosyl transferase family 1" evidence="2">
    <location>
        <begin position="150"/>
        <end position="302"/>
    </location>
</feature>
<dbReference type="PANTHER" id="PTHR46401">
    <property type="entry name" value="GLYCOSYLTRANSFERASE WBBK-RELATED"/>
    <property type="match status" value="1"/>
</dbReference>
<evidence type="ECO:0000256" key="1">
    <source>
        <dbReference type="ARBA" id="ARBA00022679"/>
    </source>
</evidence>
<dbReference type="SUPFAM" id="SSF53756">
    <property type="entry name" value="UDP-Glycosyltransferase/glycogen phosphorylase"/>
    <property type="match status" value="1"/>
</dbReference>
<sequence>VRNILRLAGHESNIYALTIDDELKSAVNTFSSEAATGGDITIFHYALPSPMTAAFAQLSGKRVLQYHNVTPAHFFAPYDPGMFRLATLGRQELTTLIGQVDLALGDSEYNRVELDSLGFAPTGVMPIAVNTKSIVAHVPRPALAHMLNDGLTNILFVGRIAPNKCIEDHIRLAEHYKRYVDSRYRFIFVGNIDLVPKYFGTIQALISQYQMPPDRFLFTGRVPDDDLATYYAMADAYVSLSEHEGFCVPLVEAMATDVPILAYSAAAVPETLGDAGVQFAPKDLEYAAETLGMLVYDEDLRSEVLAGQRRRLLDFGPEKITRALKELVLRFS</sequence>
<gene>
    <name evidence="3" type="ORF">METZ01_LOCUS20712</name>
</gene>
<organism evidence="3">
    <name type="scientific">marine metagenome</name>
    <dbReference type="NCBI Taxonomy" id="408172"/>
    <lineage>
        <taxon>unclassified sequences</taxon>
        <taxon>metagenomes</taxon>
        <taxon>ecological metagenomes</taxon>
    </lineage>
</organism>
<keyword evidence="1" id="KW-0808">Transferase</keyword>
<feature type="non-terminal residue" evidence="3">
    <location>
        <position position="1"/>
    </location>
</feature>
<dbReference type="GO" id="GO:0016757">
    <property type="term" value="F:glycosyltransferase activity"/>
    <property type="evidence" value="ECO:0007669"/>
    <property type="project" value="InterPro"/>
</dbReference>